<gene>
    <name evidence="1" type="ORF">OCBIM_22020200mg</name>
</gene>
<dbReference type="OrthoDB" id="10033229at2759"/>
<dbReference type="AlphaFoldDB" id="A0A0L8H888"/>
<reference evidence="1" key="1">
    <citation type="submission" date="2015-07" db="EMBL/GenBank/DDBJ databases">
        <title>MeaNS - Measles Nucleotide Surveillance Program.</title>
        <authorList>
            <person name="Tran T."/>
            <person name="Druce J."/>
        </authorList>
    </citation>
    <scope>NUCLEOTIDE SEQUENCE</scope>
    <source>
        <strain evidence="1">UCB-OBI-ISO-001</strain>
        <tissue evidence="1">Gonad</tissue>
    </source>
</reference>
<evidence type="ECO:0000313" key="1">
    <source>
        <dbReference type="EMBL" id="KOF85496.1"/>
    </source>
</evidence>
<dbReference type="InterPro" id="IPR052481">
    <property type="entry name" value="DZAN1"/>
</dbReference>
<dbReference type="EMBL" id="KQ418873">
    <property type="protein sequence ID" value="KOF85497.1"/>
    <property type="molecule type" value="Genomic_DNA"/>
</dbReference>
<protein>
    <submittedName>
        <fullName evidence="1">Uncharacterized protein</fullName>
    </submittedName>
</protein>
<sequence length="89" mass="9529">MTAGSVLVPMVIPMRVPQLGKPKASIDTNTKIALCSSGNSEVDIFYTLNGTKPEAFPLKRTPEFCTFTYKGPFPLPAGKVTLKALAVSK</sequence>
<proteinExistence type="predicted"/>
<dbReference type="EMBL" id="KQ418873">
    <property type="protein sequence ID" value="KOF85496.1"/>
    <property type="molecule type" value="Genomic_DNA"/>
</dbReference>
<dbReference type="PANTHER" id="PTHR16058:SF4">
    <property type="entry name" value="DOUBLE ZINC RIBBON AND ANKYRIN REPEAT-CONTAINING PROTEIN 1"/>
    <property type="match status" value="1"/>
</dbReference>
<dbReference type="PANTHER" id="PTHR16058">
    <property type="entry name" value="DOUBLE ZINC RIBBON AND ANKYRIN REPEAT-CONTAINING PROTEIN 1"/>
    <property type="match status" value="1"/>
</dbReference>
<dbReference type="InterPro" id="IPR026876">
    <property type="entry name" value="Fn3_assoc_repeat"/>
</dbReference>
<dbReference type="Pfam" id="PF13287">
    <property type="entry name" value="Fn3_assoc"/>
    <property type="match status" value="1"/>
</dbReference>
<name>A0A0L8H888_OCTBM</name>
<organism evidence="1">
    <name type="scientific">Octopus bimaculoides</name>
    <name type="common">California two-spotted octopus</name>
    <dbReference type="NCBI Taxonomy" id="37653"/>
    <lineage>
        <taxon>Eukaryota</taxon>
        <taxon>Metazoa</taxon>
        <taxon>Spiralia</taxon>
        <taxon>Lophotrochozoa</taxon>
        <taxon>Mollusca</taxon>
        <taxon>Cephalopoda</taxon>
        <taxon>Coleoidea</taxon>
        <taxon>Octopodiformes</taxon>
        <taxon>Octopoda</taxon>
        <taxon>Incirrata</taxon>
        <taxon>Octopodidae</taxon>
        <taxon>Octopus</taxon>
    </lineage>
</organism>
<accession>A0A0L8H888</accession>